<accession>A0A0C6P4G8</accession>
<dbReference type="InterPro" id="IPR008920">
    <property type="entry name" value="TF_FadR/GntR_C"/>
</dbReference>
<dbReference type="AlphaFoldDB" id="A0A0C6P4G8"/>
<dbReference type="CDD" id="cd07377">
    <property type="entry name" value="WHTH_GntR"/>
    <property type="match status" value="1"/>
</dbReference>
<dbReference type="Proteomes" id="UP000007564">
    <property type="component" value="Chromosome"/>
</dbReference>
<dbReference type="InterPro" id="IPR036390">
    <property type="entry name" value="WH_DNA-bd_sf"/>
</dbReference>
<dbReference type="SUPFAM" id="SSF46785">
    <property type="entry name" value="Winged helix' DNA-binding domain"/>
    <property type="match status" value="1"/>
</dbReference>
<dbReference type="SMART" id="SM00345">
    <property type="entry name" value="HTH_GNTR"/>
    <property type="match status" value="1"/>
</dbReference>
<dbReference type="InterPro" id="IPR011711">
    <property type="entry name" value="GntR_C"/>
</dbReference>
<dbReference type="InterPro" id="IPR000524">
    <property type="entry name" value="Tscrpt_reg_HTH_GntR"/>
</dbReference>
<feature type="region of interest" description="Disordered" evidence="4">
    <location>
        <begin position="1"/>
        <end position="22"/>
    </location>
</feature>
<dbReference type="Gene3D" id="1.10.10.10">
    <property type="entry name" value="Winged helix-like DNA-binding domain superfamily/Winged helix DNA-binding domain"/>
    <property type="match status" value="1"/>
</dbReference>
<dbReference type="EMBL" id="HE965806">
    <property type="protein sequence ID" value="CCJ54676.1"/>
    <property type="molecule type" value="Genomic_DNA"/>
</dbReference>
<dbReference type="PRINTS" id="PR00035">
    <property type="entry name" value="HTHGNTR"/>
</dbReference>
<sequence length="232" mass="25804">MRMMEPDVPHDGATDDKASMPLRRQAEDALRKTILSGRFMPGERLKERELMELLNASRTLVREALRQVEAEGLIEIVPNRGPVVAVLSYEEAEEIYEVRGILEAQTCTGFALRAGSGHMKTLAAAFDALSEAARQGDIPRTLALSDTFYDTIAAGCGNRLLGNMLRQLHNRIVLLRRTSLSEPSRLPETLYELTQIFEALKARDEIAAGKAALHHVRQASRTALQVLRSRQS</sequence>
<dbReference type="Gene3D" id="1.20.120.530">
    <property type="entry name" value="GntR ligand-binding domain-like"/>
    <property type="match status" value="1"/>
</dbReference>
<dbReference type="SUPFAM" id="SSF48008">
    <property type="entry name" value="GntR ligand-binding domain-like"/>
    <property type="match status" value="1"/>
</dbReference>
<evidence type="ECO:0000259" key="5">
    <source>
        <dbReference type="PROSITE" id="PS50949"/>
    </source>
</evidence>
<dbReference type="OrthoDB" id="8680857at2"/>
<reference evidence="6 7" key="1">
    <citation type="journal article" date="2012" name="BMC Genomics">
        <title>Comparative genomics of the classical Bordetella subspecies: the evolution and exchange of virulence-associated diversity amongst closely related pathogens.</title>
        <authorList>
            <person name="Park J."/>
            <person name="Zhang Y."/>
            <person name="Buboltz A.M."/>
            <person name="Zhang X."/>
            <person name="Schuster S.C."/>
            <person name="Ahuja U."/>
            <person name="Liu M."/>
            <person name="Miller J.F."/>
            <person name="Sebaihia M."/>
            <person name="Bentley S.D."/>
            <person name="Parkhill J."/>
            <person name="Harvill E.T."/>
        </authorList>
    </citation>
    <scope>NUCLEOTIDE SEQUENCE [LARGE SCALE GENOMIC DNA]</scope>
    <source>
        <strain evidence="6 7">253</strain>
    </source>
</reference>
<gene>
    <name evidence="6" type="ORF">BN112_2759</name>
</gene>
<keyword evidence="2" id="KW-0238">DNA-binding</keyword>
<organism evidence="6 7">
    <name type="scientific">Bordetella bronchiseptica 253</name>
    <dbReference type="NCBI Taxonomy" id="568707"/>
    <lineage>
        <taxon>Bacteria</taxon>
        <taxon>Pseudomonadati</taxon>
        <taxon>Pseudomonadota</taxon>
        <taxon>Betaproteobacteria</taxon>
        <taxon>Burkholderiales</taxon>
        <taxon>Alcaligenaceae</taxon>
        <taxon>Bordetella</taxon>
    </lineage>
</organism>
<evidence type="ECO:0000313" key="6">
    <source>
        <dbReference type="EMBL" id="CCJ54676.1"/>
    </source>
</evidence>
<dbReference type="Pfam" id="PF00392">
    <property type="entry name" value="GntR"/>
    <property type="match status" value="1"/>
</dbReference>
<dbReference type="GO" id="GO:0003677">
    <property type="term" value="F:DNA binding"/>
    <property type="evidence" value="ECO:0007669"/>
    <property type="project" value="UniProtKB-KW"/>
</dbReference>
<dbReference type="Pfam" id="PF07729">
    <property type="entry name" value="FCD"/>
    <property type="match status" value="1"/>
</dbReference>
<dbReference type="SMART" id="SM00895">
    <property type="entry name" value="FCD"/>
    <property type="match status" value="1"/>
</dbReference>
<dbReference type="GO" id="GO:0003700">
    <property type="term" value="F:DNA-binding transcription factor activity"/>
    <property type="evidence" value="ECO:0007669"/>
    <property type="project" value="InterPro"/>
</dbReference>
<evidence type="ECO:0000256" key="2">
    <source>
        <dbReference type="ARBA" id="ARBA00023125"/>
    </source>
</evidence>
<dbReference type="InterPro" id="IPR036388">
    <property type="entry name" value="WH-like_DNA-bd_sf"/>
</dbReference>
<name>A0A0C6P4G8_BORBO</name>
<dbReference type="PANTHER" id="PTHR43537:SF24">
    <property type="entry name" value="GLUCONATE OPERON TRANSCRIPTIONAL REPRESSOR"/>
    <property type="match status" value="1"/>
</dbReference>
<evidence type="ECO:0000256" key="4">
    <source>
        <dbReference type="SAM" id="MobiDB-lite"/>
    </source>
</evidence>
<protein>
    <submittedName>
        <fullName evidence="6">Putative GntR-family transcriptional regulator</fullName>
    </submittedName>
</protein>
<keyword evidence="1" id="KW-0805">Transcription regulation</keyword>
<dbReference type="HOGENOM" id="CLU_017584_5_1_4"/>
<evidence type="ECO:0000256" key="3">
    <source>
        <dbReference type="ARBA" id="ARBA00023163"/>
    </source>
</evidence>
<evidence type="ECO:0000256" key="1">
    <source>
        <dbReference type="ARBA" id="ARBA00023015"/>
    </source>
</evidence>
<evidence type="ECO:0000313" key="7">
    <source>
        <dbReference type="Proteomes" id="UP000007564"/>
    </source>
</evidence>
<dbReference type="PANTHER" id="PTHR43537">
    <property type="entry name" value="TRANSCRIPTIONAL REGULATOR, GNTR FAMILY"/>
    <property type="match status" value="1"/>
</dbReference>
<dbReference type="PROSITE" id="PS50949">
    <property type="entry name" value="HTH_GNTR"/>
    <property type="match status" value="1"/>
</dbReference>
<feature type="domain" description="HTH gntR-type" evidence="5">
    <location>
        <begin position="20"/>
        <end position="87"/>
    </location>
</feature>
<proteinExistence type="predicted"/>
<dbReference type="KEGG" id="bbh:BN112_2759"/>
<keyword evidence="3" id="KW-0804">Transcription</keyword>